<keyword evidence="7" id="KW-0460">Magnesium</keyword>
<dbReference type="GO" id="GO:0003682">
    <property type="term" value="F:chromatin binding"/>
    <property type="evidence" value="ECO:0007669"/>
    <property type="project" value="InterPro"/>
</dbReference>
<feature type="compositionally biased region" description="Basic and acidic residues" evidence="11">
    <location>
        <begin position="285"/>
        <end position="296"/>
    </location>
</feature>
<evidence type="ECO:0000256" key="10">
    <source>
        <dbReference type="RuleBase" id="RU365058"/>
    </source>
</evidence>
<dbReference type="InterPro" id="IPR054425">
    <property type="entry name" value="Cdc6_ORC1-like_ATPase_lid"/>
</dbReference>
<dbReference type="GO" id="GO:0016887">
    <property type="term" value="F:ATP hydrolysis activity"/>
    <property type="evidence" value="ECO:0007669"/>
    <property type="project" value="InterPro"/>
</dbReference>
<keyword evidence="3 10" id="KW-0235">DNA replication</keyword>
<evidence type="ECO:0000256" key="4">
    <source>
        <dbReference type="ARBA" id="ARBA00022723"/>
    </source>
</evidence>
<comment type="function">
    <text evidence="10">Component of the origin recognition complex (ORC) that binds origins of replication. DNA-binding is ATP-dependent, however specific DNA sequences that define origins of replication have not been identified so far. ORC is required to assemble the pre-replication complex necessary to initiate DNA replication.</text>
</comment>
<dbReference type="GO" id="GO:0046872">
    <property type="term" value="F:metal ion binding"/>
    <property type="evidence" value="ECO:0007669"/>
    <property type="project" value="UniProtKB-KW"/>
</dbReference>
<dbReference type="Pfam" id="PF22606">
    <property type="entry name" value="Cdc6-ORC-like_ATPase_lid"/>
    <property type="match status" value="1"/>
</dbReference>
<dbReference type="InterPro" id="IPR050311">
    <property type="entry name" value="ORC1/CDC6"/>
</dbReference>
<evidence type="ECO:0000256" key="3">
    <source>
        <dbReference type="ARBA" id="ARBA00022705"/>
    </source>
</evidence>
<keyword evidence="9 10" id="KW-0539">Nucleus</keyword>
<keyword evidence="14" id="KW-1185">Reference proteome</keyword>
<dbReference type="InParanoid" id="G4T5S5"/>
<dbReference type="HOGENOM" id="CLU_012774_1_0_1"/>
<sequence length="767" mass="85684">MRLTRSQQATEVDSKISAHATHHRFGDLDSRTTEDRDLLPVERVRLQEDNVDISNFVTTICTGFERLSRQKSIPKMAFRVGDTVEVKSSTKLPIIAVVTSVHEISLKEGIAIDETLEDFEFSPLKAVVHRFELAGSMRVNRTARPHVENEVYYLVKDALVTDVASIVRHCEIVPKEDGAPFIATGALSRYITEASYDPVTGMYFPLKWAEFHRDKTTTVQSDRISQWDIHLDYKALAQQKKRLGRLGSPSSSEEESEDNAVEPLDEPEESDDSGGVPEADDDMEREAMSEDSQNERGKKRKLGAASQLMAITPRRKRRAVLPTPHSKAALKSRRKFKIRPPTVTAQDNTTLYTMEDDPFLRAMYTLHVGERPDTLPCRDDEYVNIFENVLGLLQEASGGCIYISGTPGTGKTATIHTIIRELKIMASNNECNPFTFVEINGLRVPEPNAAYPLLWEAIVGHDAAAFGHLKISPREALRRLTLHFGVGASENMGPACIVLMDELDQLVTTKQDVVYNFFNWPNLSGSKLIVLAVANTHDLPERALSAKVRSRLGMIRINFAPYTKQQLIEIVESRLKRAQEGALNIQAVIKDDAIKYAATRVGGISGDARRVLDICRRTVERTRGKGRAATIADVMHVISLTQNTPTASYVAQCSFHEKTMLAAALMEIRWTGVEEFTWEKLRSRHQGLLLQLNIDEDAPQLRPTDEQLAGILDALVNAGLLSVEPGAIAKRKPLDDRKIILTAEKQEVKRTLVEIGQRWHATLGVDT</sequence>
<reference evidence="13 14" key="1">
    <citation type="journal article" date="2011" name="PLoS Pathog.">
        <title>Endophytic Life Strategies Decoded by Genome and Transcriptome Analyses of the Mutualistic Root Symbiont Piriformospora indica.</title>
        <authorList>
            <person name="Zuccaro A."/>
            <person name="Lahrmann U."/>
            <person name="Guldener U."/>
            <person name="Langen G."/>
            <person name="Pfiffi S."/>
            <person name="Biedenkopf D."/>
            <person name="Wong P."/>
            <person name="Samans B."/>
            <person name="Grimm C."/>
            <person name="Basiewicz M."/>
            <person name="Murat C."/>
            <person name="Martin F."/>
            <person name="Kogel K.H."/>
        </authorList>
    </citation>
    <scope>NUCLEOTIDE SEQUENCE [LARGE SCALE GENOMIC DNA]</scope>
    <source>
        <strain evidence="13 14">DSM 11827</strain>
    </source>
</reference>
<feature type="domain" description="BAH" evidence="12">
    <location>
        <begin position="76"/>
        <end position="207"/>
    </location>
</feature>
<dbReference type="InterPro" id="IPR003959">
    <property type="entry name" value="ATPase_AAA_core"/>
</dbReference>
<dbReference type="InterPro" id="IPR027417">
    <property type="entry name" value="P-loop_NTPase"/>
</dbReference>
<dbReference type="FunCoup" id="G4T5S5">
    <property type="interactions" value="155"/>
</dbReference>
<evidence type="ECO:0000256" key="9">
    <source>
        <dbReference type="ARBA" id="ARBA00023242"/>
    </source>
</evidence>
<dbReference type="GO" id="GO:0006270">
    <property type="term" value="P:DNA replication initiation"/>
    <property type="evidence" value="ECO:0007669"/>
    <property type="project" value="TreeGrafter"/>
</dbReference>
<dbReference type="GO" id="GO:0005664">
    <property type="term" value="C:nuclear origin of replication recognition complex"/>
    <property type="evidence" value="ECO:0007669"/>
    <property type="project" value="TreeGrafter"/>
</dbReference>
<dbReference type="InterPro" id="IPR003593">
    <property type="entry name" value="AAA+_ATPase"/>
</dbReference>
<dbReference type="AlphaFoldDB" id="G4T5S5"/>
<evidence type="ECO:0000313" key="13">
    <source>
        <dbReference type="EMBL" id="CCA66668.1"/>
    </source>
</evidence>
<evidence type="ECO:0000313" key="14">
    <source>
        <dbReference type="Proteomes" id="UP000007148"/>
    </source>
</evidence>
<evidence type="ECO:0000256" key="5">
    <source>
        <dbReference type="ARBA" id="ARBA00022741"/>
    </source>
</evidence>
<dbReference type="Proteomes" id="UP000007148">
    <property type="component" value="Unassembled WGS sequence"/>
</dbReference>
<dbReference type="PROSITE" id="PS51038">
    <property type="entry name" value="BAH"/>
    <property type="match status" value="1"/>
</dbReference>
<organism evidence="13 14">
    <name type="scientific">Serendipita indica (strain DSM 11827)</name>
    <name type="common">Root endophyte fungus</name>
    <name type="synonym">Piriformospora indica</name>
    <dbReference type="NCBI Taxonomy" id="1109443"/>
    <lineage>
        <taxon>Eukaryota</taxon>
        <taxon>Fungi</taxon>
        <taxon>Dikarya</taxon>
        <taxon>Basidiomycota</taxon>
        <taxon>Agaricomycotina</taxon>
        <taxon>Agaricomycetes</taxon>
        <taxon>Sebacinales</taxon>
        <taxon>Serendipitaceae</taxon>
        <taxon>Serendipita</taxon>
    </lineage>
</organism>
<keyword evidence="5 10" id="KW-0547">Nucleotide-binding</keyword>
<accession>G4T5S5</accession>
<dbReference type="CDD" id="cd00009">
    <property type="entry name" value="AAA"/>
    <property type="match status" value="1"/>
</dbReference>
<comment type="subcellular location">
    <subcellularLocation>
        <location evidence="1 10">Nucleus</location>
    </subcellularLocation>
</comment>
<evidence type="ECO:0000256" key="11">
    <source>
        <dbReference type="SAM" id="MobiDB-lite"/>
    </source>
</evidence>
<comment type="similarity">
    <text evidence="2 10">Belongs to the ORC1 family.</text>
</comment>
<dbReference type="STRING" id="1109443.G4T5S5"/>
<protein>
    <recommendedName>
        <fullName evidence="10">Origin recognition complex subunit 1</fullName>
    </recommendedName>
</protein>
<feature type="region of interest" description="Disordered" evidence="11">
    <location>
        <begin position="242"/>
        <end position="311"/>
    </location>
</feature>
<feature type="compositionally biased region" description="Acidic residues" evidence="11">
    <location>
        <begin position="252"/>
        <end position="284"/>
    </location>
</feature>
<dbReference type="Gene3D" id="3.40.50.300">
    <property type="entry name" value="P-loop containing nucleotide triphosphate hydrolases"/>
    <property type="match status" value="1"/>
</dbReference>
<evidence type="ECO:0000256" key="1">
    <source>
        <dbReference type="ARBA" id="ARBA00004123"/>
    </source>
</evidence>
<dbReference type="OrthoDB" id="1926878at2759"/>
<dbReference type="SMART" id="SM00382">
    <property type="entry name" value="AAA"/>
    <property type="match status" value="1"/>
</dbReference>
<evidence type="ECO:0000256" key="6">
    <source>
        <dbReference type="ARBA" id="ARBA00022840"/>
    </source>
</evidence>
<dbReference type="eggNOG" id="KOG1514">
    <property type="taxonomic scope" value="Eukaryota"/>
</dbReference>
<dbReference type="EMBL" id="CAFZ01000004">
    <property type="protein sequence ID" value="CCA66668.1"/>
    <property type="molecule type" value="Genomic_DNA"/>
</dbReference>
<gene>
    <name evidence="13" type="ORF">PIIN_00350</name>
</gene>
<dbReference type="GO" id="GO:0033314">
    <property type="term" value="P:mitotic DNA replication checkpoint signaling"/>
    <property type="evidence" value="ECO:0007669"/>
    <property type="project" value="TreeGrafter"/>
</dbReference>
<keyword evidence="6 10" id="KW-0067">ATP-binding</keyword>
<dbReference type="GO" id="GO:0003688">
    <property type="term" value="F:DNA replication origin binding"/>
    <property type="evidence" value="ECO:0007669"/>
    <property type="project" value="UniProtKB-ARBA"/>
</dbReference>
<evidence type="ECO:0000256" key="2">
    <source>
        <dbReference type="ARBA" id="ARBA00008398"/>
    </source>
</evidence>
<dbReference type="SUPFAM" id="SSF52540">
    <property type="entry name" value="P-loop containing nucleoside triphosphate hydrolases"/>
    <property type="match status" value="1"/>
</dbReference>
<dbReference type="PANTHER" id="PTHR10763">
    <property type="entry name" value="CELL DIVISION CONTROL PROTEIN 6-RELATED"/>
    <property type="match status" value="1"/>
</dbReference>
<evidence type="ECO:0000259" key="12">
    <source>
        <dbReference type="PROSITE" id="PS51038"/>
    </source>
</evidence>
<dbReference type="FunFam" id="3.40.50.300:FF:000199">
    <property type="entry name" value="Origin recognition complex subunit 1"/>
    <property type="match status" value="1"/>
</dbReference>
<keyword evidence="8 10" id="KW-0238">DNA-binding</keyword>
<dbReference type="GO" id="GO:0005524">
    <property type="term" value="F:ATP binding"/>
    <property type="evidence" value="ECO:0007669"/>
    <property type="project" value="UniProtKB-KW"/>
</dbReference>
<dbReference type="PANTHER" id="PTHR10763:SF23">
    <property type="entry name" value="ORIGIN RECOGNITION COMPLEX SUBUNIT 1"/>
    <property type="match status" value="1"/>
</dbReference>
<dbReference type="OMA" id="CSFHERL"/>
<comment type="caution">
    <text evidence="13">The sequence shown here is derived from an EMBL/GenBank/DDBJ whole genome shotgun (WGS) entry which is preliminary data.</text>
</comment>
<name>G4T5S5_SERID</name>
<keyword evidence="4" id="KW-0479">Metal-binding</keyword>
<evidence type="ECO:0000256" key="8">
    <source>
        <dbReference type="ARBA" id="ARBA00023125"/>
    </source>
</evidence>
<dbReference type="Pfam" id="PF00004">
    <property type="entry name" value="AAA"/>
    <property type="match status" value="1"/>
</dbReference>
<evidence type="ECO:0000256" key="7">
    <source>
        <dbReference type="ARBA" id="ARBA00022842"/>
    </source>
</evidence>
<dbReference type="InterPro" id="IPR001025">
    <property type="entry name" value="BAH_dom"/>
</dbReference>
<proteinExistence type="inferred from homology"/>
<comment type="subunit">
    <text evidence="10">ORC is composed of six subunits.</text>
</comment>